<feature type="transmembrane region" description="Helical" evidence="2">
    <location>
        <begin position="67"/>
        <end position="87"/>
    </location>
</feature>
<feature type="transmembrane region" description="Helical" evidence="2">
    <location>
        <begin position="246"/>
        <end position="270"/>
    </location>
</feature>
<feature type="transmembrane region" description="Helical" evidence="2">
    <location>
        <begin position="216"/>
        <end position="234"/>
    </location>
</feature>
<gene>
    <name evidence="3" type="ORF">IV44_GL000157</name>
</gene>
<sequence>MKKYKYIYYYVSIFYTIGISLWSGTIYLFMKHIGYTYGQINLFLGIFWVITFFAEIPSGYIADKVGYLKTIMFSGFVRGIGLLLLALSPRNLHWMVISGVLTAIGDSLQSGTMDSWIANKATKYNNKNQLSEIYSKYSMIALPLTMVATFVGANILGNIDLNLPLIIGALFLIICSLTVIPLLKYDVKNISKLKNFTHKLNLIKDIKNTVAVEKKTLYLILFLMPVAIISSGPLDQWQLYFQKGKSINSGTISVCMTLAGMLATTIYNRIVSKHTLKYKKQINIIVVSTMMMAATIWGVVLTRQYYYVSLSIFMIHTMFGSIENMVSGIALQTAIKTEKRRATIVSISNALDAGIEVIVLSINGYLSDHYGIGLAWASLAIIGLMIFIIGFLIRRRSKDKESEVNIV</sequence>
<evidence type="ECO:0000256" key="2">
    <source>
        <dbReference type="SAM" id="Phobius"/>
    </source>
</evidence>
<dbReference type="InterPro" id="IPR053160">
    <property type="entry name" value="MFS_DHA3_Transporter"/>
</dbReference>
<organism evidence="3 4">
    <name type="scientific">Lactobacillus amylovorus subsp. animalium DSM 16698</name>
    <dbReference type="NCBI Taxonomy" id="695563"/>
    <lineage>
        <taxon>Bacteria</taxon>
        <taxon>Bacillati</taxon>
        <taxon>Bacillota</taxon>
        <taxon>Bacilli</taxon>
        <taxon>Lactobacillales</taxon>
        <taxon>Lactobacillaceae</taxon>
        <taxon>Lactobacillus</taxon>
        <taxon>Lactobacillus amylovorus subsp. animalium</taxon>
    </lineage>
</organism>
<comment type="caution">
    <text evidence="3">The sequence shown here is derived from an EMBL/GenBank/DDBJ whole genome shotgun (WGS) entry which is preliminary data.</text>
</comment>
<keyword evidence="2" id="KW-0472">Membrane</keyword>
<dbReference type="AlphaFoldDB" id="A0A0R2KRR4"/>
<comment type="subcellular location">
    <subcellularLocation>
        <location evidence="1">Cell membrane</location>
        <topology evidence="1">Multi-pass membrane protein</topology>
    </subcellularLocation>
</comment>
<evidence type="ECO:0000256" key="1">
    <source>
        <dbReference type="ARBA" id="ARBA00004651"/>
    </source>
</evidence>
<feature type="transmembrane region" description="Helical" evidence="2">
    <location>
        <begin position="282"/>
        <end position="300"/>
    </location>
</feature>
<evidence type="ECO:0000313" key="3">
    <source>
        <dbReference type="EMBL" id="KRN92289.1"/>
    </source>
</evidence>
<dbReference type="PANTHER" id="PTHR23530">
    <property type="entry name" value="TRANSPORT PROTEIN-RELATED"/>
    <property type="match status" value="1"/>
</dbReference>
<reference evidence="3 4" key="1">
    <citation type="journal article" date="2015" name="Genome Announc.">
        <title>Expanding the biotechnology potential of lactobacilli through comparative genomics of 213 strains and associated genera.</title>
        <authorList>
            <person name="Sun Z."/>
            <person name="Harris H.M."/>
            <person name="McCann A."/>
            <person name="Guo C."/>
            <person name="Argimon S."/>
            <person name="Zhang W."/>
            <person name="Yang X."/>
            <person name="Jeffery I.B."/>
            <person name="Cooney J.C."/>
            <person name="Kagawa T.F."/>
            <person name="Liu W."/>
            <person name="Song Y."/>
            <person name="Salvetti E."/>
            <person name="Wrobel A."/>
            <person name="Rasinkangas P."/>
            <person name="Parkhill J."/>
            <person name="Rea M.C."/>
            <person name="O'Sullivan O."/>
            <person name="Ritari J."/>
            <person name="Douillard F.P."/>
            <person name="Paul Ross R."/>
            <person name="Yang R."/>
            <person name="Briner A.E."/>
            <person name="Felis G.E."/>
            <person name="de Vos W.M."/>
            <person name="Barrangou R."/>
            <person name="Klaenhammer T.R."/>
            <person name="Caufield P.W."/>
            <person name="Cui Y."/>
            <person name="Zhang H."/>
            <person name="O'Toole P.W."/>
        </authorList>
    </citation>
    <scope>NUCLEOTIDE SEQUENCE [LARGE SCALE GENOMIC DNA]</scope>
    <source>
        <strain evidence="3 4">DSM 16698</strain>
    </source>
</reference>
<dbReference type="SUPFAM" id="SSF103473">
    <property type="entry name" value="MFS general substrate transporter"/>
    <property type="match status" value="1"/>
</dbReference>
<dbReference type="PATRIC" id="fig|695563.3.peg.165"/>
<dbReference type="InterPro" id="IPR011701">
    <property type="entry name" value="MFS"/>
</dbReference>
<feature type="transmembrane region" description="Helical" evidence="2">
    <location>
        <begin position="306"/>
        <end position="331"/>
    </location>
</feature>
<feature type="transmembrane region" description="Helical" evidence="2">
    <location>
        <begin position="343"/>
        <end position="366"/>
    </location>
</feature>
<protein>
    <submittedName>
        <fullName evidence="3">Permease of the major facilitator superfamily</fullName>
    </submittedName>
</protein>
<dbReference type="GO" id="GO:0005886">
    <property type="term" value="C:plasma membrane"/>
    <property type="evidence" value="ECO:0007669"/>
    <property type="project" value="UniProtKB-SubCell"/>
</dbReference>
<dbReference type="Gene3D" id="1.20.1250.20">
    <property type="entry name" value="MFS general substrate transporter like domains"/>
    <property type="match status" value="1"/>
</dbReference>
<dbReference type="Pfam" id="PF07690">
    <property type="entry name" value="MFS_1"/>
    <property type="match status" value="1"/>
</dbReference>
<evidence type="ECO:0000313" key="4">
    <source>
        <dbReference type="Proteomes" id="UP000051529"/>
    </source>
</evidence>
<dbReference type="EMBL" id="JQBQ01000011">
    <property type="protein sequence ID" value="KRN92289.1"/>
    <property type="molecule type" value="Genomic_DNA"/>
</dbReference>
<dbReference type="PANTHER" id="PTHR23530:SF1">
    <property type="entry name" value="PERMEASE, MAJOR FACILITATOR SUPERFAMILY-RELATED"/>
    <property type="match status" value="1"/>
</dbReference>
<dbReference type="Proteomes" id="UP000051529">
    <property type="component" value="Unassembled WGS sequence"/>
</dbReference>
<accession>A0A0R2KRR4</accession>
<feature type="transmembrane region" description="Helical" evidence="2">
    <location>
        <begin position="6"/>
        <end position="30"/>
    </location>
</feature>
<keyword evidence="2" id="KW-1133">Transmembrane helix</keyword>
<dbReference type="GO" id="GO:0022857">
    <property type="term" value="F:transmembrane transporter activity"/>
    <property type="evidence" value="ECO:0007669"/>
    <property type="project" value="InterPro"/>
</dbReference>
<name>A0A0R2KRR4_LACAM</name>
<feature type="transmembrane region" description="Helical" evidence="2">
    <location>
        <begin position="372"/>
        <end position="393"/>
    </location>
</feature>
<feature type="transmembrane region" description="Helical" evidence="2">
    <location>
        <begin position="163"/>
        <end position="183"/>
    </location>
</feature>
<feature type="transmembrane region" description="Helical" evidence="2">
    <location>
        <begin position="137"/>
        <end position="157"/>
    </location>
</feature>
<dbReference type="RefSeq" id="WP_056985312.1">
    <property type="nucleotide sequence ID" value="NZ_JQBQ01000011.1"/>
</dbReference>
<keyword evidence="2" id="KW-0812">Transmembrane</keyword>
<proteinExistence type="predicted"/>
<dbReference type="InterPro" id="IPR036259">
    <property type="entry name" value="MFS_trans_sf"/>
</dbReference>